<dbReference type="OrthoDB" id="9816519at2"/>
<dbReference type="PANTHER" id="PTHR32089">
    <property type="entry name" value="METHYL-ACCEPTING CHEMOTAXIS PROTEIN MCPB"/>
    <property type="match status" value="1"/>
</dbReference>
<evidence type="ECO:0000313" key="8">
    <source>
        <dbReference type="Proteomes" id="UP000243406"/>
    </source>
</evidence>
<evidence type="ECO:0000256" key="2">
    <source>
        <dbReference type="ARBA" id="ARBA00023002"/>
    </source>
</evidence>
<feature type="domain" description="Methyl-accepting transducer" evidence="6">
    <location>
        <begin position="157"/>
        <end position="260"/>
    </location>
</feature>
<evidence type="ECO:0000256" key="1">
    <source>
        <dbReference type="ARBA" id="ARBA00022857"/>
    </source>
</evidence>
<dbReference type="GO" id="GO:0004888">
    <property type="term" value="F:transmembrane signaling receptor activity"/>
    <property type="evidence" value="ECO:0007669"/>
    <property type="project" value="InterPro"/>
</dbReference>
<comment type="similarity">
    <text evidence="4">Belongs to the methyl-accepting chemotaxis (MCP) protein family.</text>
</comment>
<dbReference type="RefSeq" id="WP_079589119.1">
    <property type="nucleotide sequence ID" value="NZ_FUYN01000002.1"/>
</dbReference>
<organism evidence="7 8">
    <name type="scientific">Acetoanaerobium noterae</name>
    <dbReference type="NCBI Taxonomy" id="745369"/>
    <lineage>
        <taxon>Bacteria</taxon>
        <taxon>Bacillati</taxon>
        <taxon>Bacillota</taxon>
        <taxon>Clostridia</taxon>
        <taxon>Peptostreptococcales</taxon>
        <taxon>Filifactoraceae</taxon>
        <taxon>Acetoanaerobium</taxon>
    </lineage>
</organism>
<dbReference type="EMBL" id="FUYN01000002">
    <property type="protein sequence ID" value="SKB39069.1"/>
    <property type="molecule type" value="Genomic_DNA"/>
</dbReference>
<dbReference type="Pfam" id="PF00015">
    <property type="entry name" value="MCPsignal"/>
    <property type="match status" value="1"/>
</dbReference>
<dbReference type="Proteomes" id="UP000243406">
    <property type="component" value="Unassembled WGS sequence"/>
</dbReference>
<evidence type="ECO:0000259" key="6">
    <source>
        <dbReference type="PROSITE" id="PS50111"/>
    </source>
</evidence>
<dbReference type="Gene3D" id="3.40.50.720">
    <property type="entry name" value="NAD(P)-binding Rossmann-like Domain"/>
    <property type="match status" value="1"/>
</dbReference>
<dbReference type="GO" id="GO:0009089">
    <property type="term" value="P:lysine biosynthetic process via diaminopimelate"/>
    <property type="evidence" value="ECO:0007669"/>
    <property type="project" value="InterPro"/>
</dbReference>
<dbReference type="PROSITE" id="PS50111">
    <property type="entry name" value="CHEMOTAXIS_TRANSDUC_2"/>
    <property type="match status" value="1"/>
</dbReference>
<dbReference type="Pfam" id="PF01113">
    <property type="entry name" value="DapB_N"/>
    <property type="match status" value="1"/>
</dbReference>
<proteinExistence type="inferred from homology"/>
<evidence type="ECO:0000256" key="5">
    <source>
        <dbReference type="PROSITE-ProRule" id="PRU00284"/>
    </source>
</evidence>
<evidence type="ECO:0000256" key="4">
    <source>
        <dbReference type="ARBA" id="ARBA00029447"/>
    </source>
</evidence>
<sequence length="260" mass="28776">MKIAIVGAGTGGTKLIELFNDIKETEIVGVIDRNMQSAGIEYARKLGIRCSTDISEIDSACEMIIEATGNASVLESLRERYGSTKHIVDSITAKLMMFIVDKQIEMRDRLNFQLEEINKTSESLHFEMNNMVKITEKLNGINTDLAQSAMQSNQFIEKTDEMTKAVNKITQQIKILGLNANIEAARAGEHGRGFSVVATEVQKMSDSTSEFASQISDLLNSLRAENEKISSEVSKLGILSENQDTITHKARNIADELKNI</sequence>
<dbReference type="GO" id="GO:0008839">
    <property type="term" value="F:4-hydroxy-tetrahydrodipicolinate reductase"/>
    <property type="evidence" value="ECO:0007669"/>
    <property type="project" value="InterPro"/>
</dbReference>
<keyword evidence="8" id="KW-1185">Reference proteome</keyword>
<keyword evidence="1" id="KW-0521">NADP</keyword>
<dbReference type="GO" id="GO:0006935">
    <property type="term" value="P:chemotaxis"/>
    <property type="evidence" value="ECO:0007669"/>
    <property type="project" value="InterPro"/>
</dbReference>
<dbReference type="PRINTS" id="PR00260">
    <property type="entry name" value="CHEMTRNSDUCR"/>
</dbReference>
<dbReference type="AlphaFoldDB" id="A0A1T5AW83"/>
<dbReference type="GO" id="GO:0007165">
    <property type="term" value="P:signal transduction"/>
    <property type="evidence" value="ECO:0007669"/>
    <property type="project" value="UniProtKB-KW"/>
</dbReference>
<dbReference type="SUPFAM" id="SSF58104">
    <property type="entry name" value="Methyl-accepting chemotaxis protein (MCP) signaling domain"/>
    <property type="match status" value="1"/>
</dbReference>
<dbReference type="InterPro" id="IPR000846">
    <property type="entry name" value="DapB_N"/>
</dbReference>
<dbReference type="PANTHER" id="PTHR32089:SF112">
    <property type="entry name" value="LYSOZYME-LIKE PROTEIN-RELATED"/>
    <property type="match status" value="1"/>
</dbReference>
<reference evidence="8" key="1">
    <citation type="submission" date="2017-02" db="EMBL/GenBank/DDBJ databases">
        <authorList>
            <person name="Varghese N."/>
            <person name="Submissions S."/>
        </authorList>
    </citation>
    <scope>NUCLEOTIDE SEQUENCE [LARGE SCALE GENOMIC DNA]</scope>
    <source>
        <strain evidence="8">ATCC 35199</strain>
    </source>
</reference>
<dbReference type="InterPro" id="IPR004089">
    <property type="entry name" value="MCPsignal_dom"/>
</dbReference>
<evidence type="ECO:0000313" key="7">
    <source>
        <dbReference type="EMBL" id="SKB39069.1"/>
    </source>
</evidence>
<keyword evidence="3 5" id="KW-0807">Transducer</keyword>
<evidence type="ECO:0000256" key="3">
    <source>
        <dbReference type="ARBA" id="ARBA00023224"/>
    </source>
</evidence>
<gene>
    <name evidence="7" type="ORF">SAMN02745120_1216</name>
</gene>
<protein>
    <submittedName>
        <fullName evidence="7">Dihydrodipicolinate reductase, N-terminus</fullName>
    </submittedName>
</protein>
<dbReference type="InterPro" id="IPR004090">
    <property type="entry name" value="Chemotax_Me-accpt_rcpt"/>
</dbReference>
<dbReference type="SUPFAM" id="SSF51735">
    <property type="entry name" value="NAD(P)-binding Rossmann-fold domains"/>
    <property type="match status" value="1"/>
</dbReference>
<accession>A0A1T5AW83</accession>
<dbReference type="Gene3D" id="1.10.287.950">
    <property type="entry name" value="Methyl-accepting chemotaxis protein"/>
    <property type="match status" value="1"/>
</dbReference>
<name>A0A1T5AW83_9FIRM</name>
<keyword evidence="2" id="KW-0560">Oxidoreductase</keyword>
<dbReference type="InterPro" id="IPR036291">
    <property type="entry name" value="NAD(P)-bd_dom_sf"/>
</dbReference>
<dbReference type="GO" id="GO:0016020">
    <property type="term" value="C:membrane"/>
    <property type="evidence" value="ECO:0007669"/>
    <property type="project" value="InterPro"/>
</dbReference>